<dbReference type="OrthoDB" id="9792005at2"/>
<sequence>MDTKIDFLYLSEPDMIKAGVKDMKACVASMESMLLLLKEGDYRMGGENGNSHGCMIMFPDHPKFPGMPRNTQDRRFMAMPAYLGGAYQMAGVKWYGSNIENKEKGLPRSILMMTLSDKDTGAPLAFMSANLLSAYRTGGVPGVGAKYLARKDSETVAIIGPGVMGKTSLAAFAVTCPKLHRLHIKGRGRKSIDSFIDFVKKEFPQFDEIKVCETEEEAVRDADIISFTTVAQCGDDIAIVDTYPYVAKEWVKPGAFISMPSAAKFDDEMVVKAKCVVDNMMLYEAWEEEYPYPTYPKIAIIGSKFTDLIHEGKKKKEDIAEMADIILGKTPGRTSDDEIIIYSVGGMPVEDVAWGCSVYKKAKELGIGVKLNLWDKPEMA</sequence>
<dbReference type="InterPro" id="IPR023401">
    <property type="entry name" value="ODC_N"/>
</dbReference>
<protein>
    <submittedName>
        <fullName evidence="1">Ornithine cyclodeaminase</fullName>
    </submittedName>
</protein>
<dbReference type="GO" id="GO:0005737">
    <property type="term" value="C:cytoplasm"/>
    <property type="evidence" value="ECO:0007669"/>
    <property type="project" value="TreeGrafter"/>
</dbReference>
<evidence type="ECO:0000313" key="1">
    <source>
        <dbReference type="EMBL" id="BBH25512.1"/>
    </source>
</evidence>
<dbReference type="AlphaFoldDB" id="A0A3G9J4J5"/>
<dbReference type="PANTHER" id="PTHR13812">
    <property type="entry name" value="KETIMINE REDUCTASE MU-CRYSTALLIN"/>
    <property type="match status" value="1"/>
</dbReference>
<dbReference type="KEGG" id="ebm:SG0102_04460"/>
<dbReference type="Gene3D" id="3.30.1780.10">
    <property type="entry name" value="ornithine cyclodeaminase, domain 1"/>
    <property type="match status" value="1"/>
</dbReference>
<dbReference type="SUPFAM" id="SSF51735">
    <property type="entry name" value="NAD(P)-binding Rossmann-fold domains"/>
    <property type="match status" value="1"/>
</dbReference>
<keyword evidence="2" id="KW-1185">Reference proteome</keyword>
<reference evidence="1 2" key="1">
    <citation type="submission" date="2018-11" db="EMBL/GenBank/DDBJ databases">
        <title>Novel Erysipelotrichaceae bacterium isolated from small intestine of a swine.</title>
        <authorList>
            <person name="Kim J.S."/>
            <person name="Choe H."/>
            <person name="Lee Y.R."/>
            <person name="Kim K.M."/>
            <person name="Park D.S."/>
        </authorList>
    </citation>
    <scope>NUCLEOTIDE SEQUENCE [LARGE SCALE GENOMIC DNA]</scope>
    <source>
        <strain evidence="1 2">SG0102</strain>
    </source>
</reference>
<proteinExistence type="predicted"/>
<dbReference type="InterPro" id="IPR036291">
    <property type="entry name" value="NAD(P)-bd_dom_sf"/>
</dbReference>
<evidence type="ECO:0000313" key="2">
    <source>
        <dbReference type="Proteomes" id="UP000268059"/>
    </source>
</evidence>
<organism evidence="1 2">
    <name type="scientific">Intestinibaculum porci</name>
    <dbReference type="NCBI Taxonomy" id="2487118"/>
    <lineage>
        <taxon>Bacteria</taxon>
        <taxon>Bacillati</taxon>
        <taxon>Bacillota</taxon>
        <taxon>Erysipelotrichia</taxon>
        <taxon>Erysipelotrichales</taxon>
        <taxon>Erysipelotrichaceae</taxon>
        <taxon>Intestinibaculum</taxon>
    </lineage>
</organism>
<dbReference type="RefSeq" id="WP_125118454.1">
    <property type="nucleotide sequence ID" value="NZ_AP019309.1"/>
</dbReference>
<dbReference type="PANTHER" id="PTHR13812:SF19">
    <property type="entry name" value="KETIMINE REDUCTASE MU-CRYSTALLIN"/>
    <property type="match status" value="1"/>
</dbReference>
<dbReference type="PIRSF" id="PIRSF001439">
    <property type="entry name" value="CryM"/>
    <property type="match status" value="1"/>
</dbReference>
<dbReference type="InParanoid" id="A0A3G9J4J5"/>
<dbReference type="NCBIfam" id="NF004848">
    <property type="entry name" value="PRK06199.1"/>
    <property type="match status" value="1"/>
</dbReference>
<dbReference type="Proteomes" id="UP000268059">
    <property type="component" value="Chromosome"/>
</dbReference>
<dbReference type="InterPro" id="IPR003462">
    <property type="entry name" value="ODC_Mu_crystall"/>
</dbReference>
<dbReference type="Gene3D" id="3.40.50.720">
    <property type="entry name" value="NAD(P)-binding Rossmann-like Domain"/>
    <property type="match status" value="1"/>
</dbReference>
<dbReference type="Pfam" id="PF02423">
    <property type="entry name" value="OCD_Mu_crystall"/>
    <property type="match status" value="1"/>
</dbReference>
<gene>
    <name evidence="1" type="ORF">SG0102_04460</name>
</gene>
<accession>A0A3G9J4J5</accession>
<name>A0A3G9J4J5_9FIRM</name>
<dbReference type="EMBL" id="AP019309">
    <property type="protein sequence ID" value="BBH25512.1"/>
    <property type="molecule type" value="Genomic_DNA"/>
</dbReference>